<keyword evidence="2" id="KW-1185">Reference proteome</keyword>
<organism evidence="1 2">
    <name type="scientific">Marinibactrum halimedae</name>
    <dbReference type="NCBI Taxonomy" id="1444977"/>
    <lineage>
        <taxon>Bacteria</taxon>
        <taxon>Pseudomonadati</taxon>
        <taxon>Pseudomonadota</taxon>
        <taxon>Gammaproteobacteria</taxon>
        <taxon>Cellvibrionales</taxon>
        <taxon>Cellvibrionaceae</taxon>
        <taxon>Marinibactrum</taxon>
    </lineage>
</organism>
<dbReference type="EMBL" id="BSPD01000021">
    <property type="protein sequence ID" value="GLS25052.1"/>
    <property type="molecule type" value="Genomic_DNA"/>
</dbReference>
<comment type="caution">
    <text evidence="1">The sequence shown here is derived from an EMBL/GenBank/DDBJ whole genome shotgun (WGS) entry which is preliminary data.</text>
</comment>
<accession>A0AA37T511</accession>
<reference evidence="1 2" key="1">
    <citation type="journal article" date="2014" name="Int. J. Syst. Evol. Microbiol.">
        <title>Complete genome sequence of Corynebacterium casei LMG S-19264T (=DSM 44701T), isolated from a smear-ripened cheese.</title>
        <authorList>
            <consortium name="US DOE Joint Genome Institute (JGI-PGF)"/>
            <person name="Walter F."/>
            <person name="Albersmeier A."/>
            <person name="Kalinowski J."/>
            <person name="Ruckert C."/>
        </authorList>
    </citation>
    <scope>NUCLEOTIDE SEQUENCE [LARGE SCALE GENOMIC DNA]</scope>
    <source>
        <strain evidence="1 2">NBRC 110095</strain>
    </source>
</reference>
<proteinExistence type="predicted"/>
<dbReference type="Proteomes" id="UP001156870">
    <property type="component" value="Unassembled WGS sequence"/>
</dbReference>
<sequence>MFFTPRFITIKFITHMDYCMKTVSKILLIFSFFLAGCTTTTTFETVQSDVSLRINEKASFDVSGNTSRTYATTSFGQFKFKAEKEGMEPMYGIMPLKFNGGYLTADILFFAPAMFYNLREVFPYYQFDVEKKEVRYKKRESDGWMIYKPKPEEVEHAKAYFGVQ</sequence>
<name>A0AA37T511_9GAMM</name>
<evidence type="ECO:0000313" key="2">
    <source>
        <dbReference type="Proteomes" id="UP001156870"/>
    </source>
</evidence>
<evidence type="ECO:0000313" key="1">
    <source>
        <dbReference type="EMBL" id="GLS25052.1"/>
    </source>
</evidence>
<gene>
    <name evidence="1" type="ORF">GCM10007877_07660</name>
</gene>
<protein>
    <submittedName>
        <fullName evidence="1">Uncharacterized protein</fullName>
    </submittedName>
</protein>
<dbReference type="AlphaFoldDB" id="A0AA37T511"/>